<evidence type="ECO:0000313" key="2">
    <source>
        <dbReference type="Proteomes" id="UP000814033"/>
    </source>
</evidence>
<dbReference type="EMBL" id="MU275867">
    <property type="protein sequence ID" value="KAI0049949.1"/>
    <property type="molecule type" value="Genomic_DNA"/>
</dbReference>
<accession>A0ACB8S0Z9</accession>
<organism evidence="1 2">
    <name type="scientific">Auriscalpium vulgare</name>
    <dbReference type="NCBI Taxonomy" id="40419"/>
    <lineage>
        <taxon>Eukaryota</taxon>
        <taxon>Fungi</taxon>
        <taxon>Dikarya</taxon>
        <taxon>Basidiomycota</taxon>
        <taxon>Agaricomycotina</taxon>
        <taxon>Agaricomycetes</taxon>
        <taxon>Russulales</taxon>
        <taxon>Auriscalpiaceae</taxon>
        <taxon>Auriscalpium</taxon>
    </lineage>
</organism>
<sequence>MPRRSSLFYDGTELQHFKRHDGRYKCEICPHMKTVDWMRRSKACTHEGTKTHQVAVRLMMPPHRKSRADTSDARFHPVYDPAGTARPSLRSLAPVDQLYLRMFDEENTAGERVVSAELRNDAQQVTAATQPVRNVIPSAGTALLLKIHNRSRERGTVQDTTSTPVVPHSSLSHAHALPAPNVLTDTSSLNNSVDGREFLFHFSKGMIEDKLLSIGALSFANRQQILALSADIKEIKVSQARTEYYNAEMWLKSSQKTALRAYCMSTLVSLCTTWEDCADNALNHWRNREKKKQPIDAIKVQDGSPAQRAVELLLPTYITQCKQTLSEAVIDSVRRDGILVLDDFALSFLIDHGVPGETLDDGRLAQFALLRKVAGKFTSPSADKPASAVSVKFWSAAEAEYARYVKHLGRDQASGAWKRWIAHMIAGDHKLFWY</sequence>
<comment type="caution">
    <text evidence="1">The sequence shown here is derived from an EMBL/GenBank/DDBJ whole genome shotgun (WGS) entry which is preliminary data.</text>
</comment>
<reference evidence="1" key="2">
    <citation type="journal article" date="2022" name="New Phytol.">
        <title>Evolutionary transition to the ectomycorrhizal habit in the genomes of a hyperdiverse lineage of mushroom-forming fungi.</title>
        <authorList>
            <person name="Looney B."/>
            <person name="Miyauchi S."/>
            <person name="Morin E."/>
            <person name="Drula E."/>
            <person name="Courty P.E."/>
            <person name="Kohler A."/>
            <person name="Kuo A."/>
            <person name="LaButti K."/>
            <person name="Pangilinan J."/>
            <person name="Lipzen A."/>
            <person name="Riley R."/>
            <person name="Andreopoulos W."/>
            <person name="He G."/>
            <person name="Johnson J."/>
            <person name="Nolan M."/>
            <person name="Tritt A."/>
            <person name="Barry K.W."/>
            <person name="Grigoriev I.V."/>
            <person name="Nagy L.G."/>
            <person name="Hibbett D."/>
            <person name="Henrissat B."/>
            <person name="Matheny P.B."/>
            <person name="Labbe J."/>
            <person name="Martin F.M."/>
        </authorList>
    </citation>
    <scope>NUCLEOTIDE SEQUENCE</scope>
    <source>
        <strain evidence="1">FP105234-sp</strain>
    </source>
</reference>
<evidence type="ECO:0000313" key="1">
    <source>
        <dbReference type="EMBL" id="KAI0049949.1"/>
    </source>
</evidence>
<dbReference type="Proteomes" id="UP000814033">
    <property type="component" value="Unassembled WGS sequence"/>
</dbReference>
<protein>
    <submittedName>
        <fullName evidence="1">Uncharacterized protein</fullName>
    </submittedName>
</protein>
<gene>
    <name evidence="1" type="ORF">FA95DRAFT_1677127</name>
</gene>
<proteinExistence type="predicted"/>
<name>A0ACB8S0Z9_9AGAM</name>
<keyword evidence="2" id="KW-1185">Reference proteome</keyword>
<reference evidence="1" key="1">
    <citation type="submission" date="2021-02" db="EMBL/GenBank/DDBJ databases">
        <authorList>
            <consortium name="DOE Joint Genome Institute"/>
            <person name="Ahrendt S."/>
            <person name="Looney B.P."/>
            <person name="Miyauchi S."/>
            <person name="Morin E."/>
            <person name="Drula E."/>
            <person name="Courty P.E."/>
            <person name="Chicoki N."/>
            <person name="Fauchery L."/>
            <person name="Kohler A."/>
            <person name="Kuo A."/>
            <person name="Labutti K."/>
            <person name="Pangilinan J."/>
            <person name="Lipzen A."/>
            <person name="Riley R."/>
            <person name="Andreopoulos W."/>
            <person name="He G."/>
            <person name="Johnson J."/>
            <person name="Barry K.W."/>
            <person name="Grigoriev I.V."/>
            <person name="Nagy L."/>
            <person name="Hibbett D."/>
            <person name="Henrissat B."/>
            <person name="Matheny P.B."/>
            <person name="Labbe J."/>
            <person name="Martin F."/>
        </authorList>
    </citation>
    <scope>NUCLEOTIDE SEQUENCE</scope>
    <source>
        <strain evidence="1">FP105234-sp</strain>
    </source>
</reference>